<dbReference type="EMBL" id="FOZL01000001">
    <property type="protein sequence ID" value="SFS04487.1"/>
    <property type="molecule type" value="Genomic_DNA"/>
</dbReference>
<dbReference type="InterPro" id="IPR002470">
    <property type="entry name" value="Peptidase_S9A"/>
</dbReference>
<dbReference type="Pfam" id="PF02897">
    <property type="entry name" value="Peptidase_S9_N"/>
    <property type="match status" value="1"/>
</dbReference>
<dbReference type="RefSeq" id="WP_245781678.1">
    <property type="nucleotide sequence ID" value="NZ_FOZL01000001.1"/>
</dbReference>
<dbReference type="PANTHER" id="PTHR42881">
    <property type="entry name" value="PROLYL ENDOPEPTIDASE"/>
    <property type="match status" value="1"/>
</dbReference>
<dbReference type="GO" id="GO:0006508">
    <property type="term" value="P:proteolysis"/>
    <property type="evidence" value="ECO:0007669"/>
    <property type="project" value="UniProtKB-KW"/>
</dbReference>
<name>A0A1I6LLQ3_9BACT</name>
<dbReference type="STRING" id="474950.SAMN05421771_0927"/>
<evidence type="ECO:0000313" key="7">
    <source>
        <dbReference type="EMBL" id="SFS04487.1"/>
    </source>
</evidence>
<dbReference type="InterPro" id="IPR051167">
    <property type="entry name" value="Prolyl_oligopep/macrocyclase"/>
</dbReference>
<evidence type="ECO:0000256" key="2">
    <source>
        <dbReference type="ARBA" id="ARBA00022801"/>
    </source>
</evidence>
<proteinExistence type="predicted"/>
<dbReference type="GO" id="GO:0005829">
    <property type="term" value="C:cytosol"/>
    <property type="evidence" value="ECO:0007669"/>
    <property type="project" value="TreeGrafter"/>
</dbReference>
<keyword evidence="3" id="KW-0720">Serine protease</keyword>
<dbReference type="PRINTS" id="PR00862">
    <property type="entry name" value="PROLIGOPTASE"/>
</dbReference>
<dbReference type="GO" id="GO:0070012">
    <property type="term" value="F:oligopeptidase activity"/>
    <property type="evidence" value="ECO:0007669"/>
    <property type="project" value="TreeGrafter"/>
</dbReference>
<dbReference type="AlphaFoldDB" id="A0A1I6LLQ3"/>
<protein>
    <submittedName>
        <fullName evidence="7">Prolyl oligopeptidase</fullName>
    </submittedName>
</protein>
<accession>A0A1I6LLQ3</accession>
<feature type="domain" description="Peptidase S9 prolyl oligopeptidase catalytic" evidence="5">
    <location>
        <begin position="507"/>
        <end position="694"/>
    </location>
</feature>
<feature type="signal peptide" evidence="4">
    <location>
        <begin position="1"/>
        <end position="25"/>
    </location>
</feature>
<keyword evidence="2" id="KW-0378">Hydrolase</keyword>
<dbReference type="Proteomes" id="UP000199024">
    <property type="component" value="Unassembled WGS sequence"/>
</dbReference>
<evidence type="ECO:0000259" key="6">
    <source>
        <dbReference type="Pfam" id="PF02897"/>
    </source>
</evidence>
<dbReference type="SUPFAM" id="SSF50993">
    <property type="entry name" value="Peptidase/esterase 'gauge' domain"/>
    <property type="match status" value="1"/>
</dbReference>
<feature type="domain" description="Peptidase S9A N-terminal" evidence="6">
    <location>
        <begin position="38"/>
        <end position="438"/>
    </location>
</feature>
<evidence type="ECO:0000313" key="8">
    <source>
        <dbReference type="Proteomes" id="UP000199024"/>
    </source>
</evidence>
<keyword evidence="1" id="KW-0645">Protease</keyword>
<feature type="chain" id="PRO_5011745497" evidence="4">
    <location>
        <begin position="26"/>
        <end position="711"/>
    </location>
</feature>
<evidence type="ECO:0000256" key="3">
    <source>
        <dbReference type="ARBA" id="ARBA00022825"/>
    </source>
</evidence>
<dbReference type="InterPro" id="IPR029058">
    <property type="entry name" value="AB_hydrolase_fold"/>
</dbReference>
<organism evidence="7 8">
    <name type="scientific">Granulicella pectinivorans</name>
    <dbReference type="NCBI Taxonomy" id="474950"/>
    <lineage>
        <taxon>Bacteria</taxon>
        <taxon>Pseudomonadati</taxon>
        <taxon>Acidobacteriota</taxon>
        <taxon>Terriglobia</taxon>
        <taxon>Terriglobales</taxon>
        <taxon>Acidobacteriaceae</taxon>
        <taxon>Granulicella</taxon>
    </lineage>
</organism>
<dbReference type="Gene3D" id="2.130.10.120">
    <property type="entry name" value="Prolyl oligopeptidase, N-terminal domain"/>
    <property type="match status" value="1"/>
</dbReference>
<reference evidence="7 8" key="1">
    <citation type="submission" date="2016-10" db="EMBL/GenBank/DDBJ databases">
        <authorList>
            <person name="de Groot N.N."/>
        </authorList>
    </citation>
    <scope>NUCLEOTIDE SEQUENCE [LARGE SCALE GENOMIC DNA]</scope>
    <source>
        <strain evidence="7 8">DSM 21001</strain>
    </source>
</reference>
<dbReference type="Pfam" id="PF00326">
    <property type="entry name" value="Peptidase_S9"/>
    <property type="match status" value="1"/>
</dbReference>
<keyword evidence="8" id="KW-1185">Reference proteome</keyword>
<dbReference type="Gene3D" id="3.40.50.1820">
    <property type="entry name" value="alpha/beta hydrolase"/>
    <property type="match status" value="1"/>
</dbReference>
<dbReference type="InterPro" id="IPR023302">
    <property type="entry name" value="Pept_S9A_N"/>
</dbReference>
<gene>
    <name evidence="7" type="ORF">SAMN05421771_0927</name>
</gene>
<dbReference type="InterPro" id="IPR001375">
    <property type="entry name" value="Peptidase_S9_cat"/>
</dbReference>
<dbReference type="SUPFAM" id="SSF53474">
    <property type="entry name" value="alpha/beta-Hydrolases"/>
    <property type="match status" value="1"/>
</dbReference>
<sequence>MFNTRLRSSSAVFALSLASFAAASAQEYTPLQTEQPEKYQWLEDVSSARSMEWVKAENARSAAVLEADPRYAGMQADALKVLESPDRLAYPDQRGEMIYNQWQDAQHVRGLLRKTTQADYLTAQPHWQTVIDYDALGKADHEKWVGHGMSCLYPGTGLCLAVLSAGGEDATTEREFDLRTSKFVAGGFALPKSKQSVAWEDANTLLVARDWGPGTMTKSGYAFVVKRWKRGTPLESAVEVYRGTENDISASAFVLHDAQGHTVTLANRGINFFEAEISLLTPKGTQKLGLPGKCEIDGLLDGHVIVTLNEDWKPAGLDRTFAQGSVVAMDLDAVKKDPAHLKPTIVFQPTAQEFSQEVSVTRTKLLLTTLEHVQGRAYVYRVSKSGAWTRTKLAVPDNQSVSIASTNEADDTFYLQLSGFLTPSSLQFGDASTGSLVLAKSLPAQFDASKMTVEQLEATSKDGTKVPYFVVHGKDMKYDGSNPTLMGAYGGFQVSETPTYSAITGKLWLEHGGVYVLANIRGGGEFGPAWHEAGLKTHRQRIYDDFAAVGEDLIARKITTPRRLGIVGDSNGGLLMGVEMTQHPKLWNAVVIQVPLLDMLRFEQIAAGASWVGEYGTVSKPDERKFLGSISPYNQLRPDVTYPEPLIFTTTKDDRVGPVHARKFAARMEEFHQPFFYQEITEGGHGAGADLKEQAGTRATQFIYLTRKLMD</sequence>
<keyword evidence="4" id="KW-0732">Signal</keyword>
<dbReference type="GO" id="GO:0004252">
    <property type="term" value="F:serine-type endopeptidase activity"/>
    <property type="evidence" value="ECO:0007669"/>
    <property type="project" value="InterPro"/>
</dbReference>
<evidence type="ECO:0000256" key="1">
    <source>
        <dbReference type="ARBA" id="ARBA00022670"/>
    </source>
</evidence>
<evidence type="ECO:0000256" key="4">
    <source>
        <dbReference type="SAM" id="SignalP"/>
    </source>
</evidence>
<evidence type="ECO:0000259" key="5">
    <source>
        <dbReference type="Pfam" id="PF00326"/>
    </source>
</evidence>
<dbReference type="PANTHER" id="PTHR42881:SF13">
    <property type="entry name" value="PROLYL ENDOPEPTIDASE"/>
    <property type="match status" value="1"/>
</dbReference>